<name>A0AAX0QDC3_9EURY</name>
<dbReference type="RefSeq" id="WP_095641714.1">
    <property type="nucleotide sequence ID" value="NZ_LMVO01000001.1"/>
</dbReference>
<comment type="caution">
    <text evidence="1">The sequence shown here is derived from an EMBL/GenBank/DDBJ whole genome shotgun (WGS) entry which is preliminary data.</text>
</comment>
<keyword evidence="2" id="KW-1185">Reference proteome</keyword>
<reference evidence="1 2" key="1">
    <citation type="journal article" date="2017" name="BMC Genomics">
        <title>Genomic analysis of methanogenic archaea reveals a shift towards energy conservation.</title>
        <authorList>
            <person name="Gilmore S.P."/>
            <person name="Henske J.K."/>
            <person name="Sexton J.A."/>
            <person name="Solomon K.V."/>
            <person name="Seppala S."/>
            <person name="Yoo J.I."/>
            <person name="Huyett L.M."/>
            <person name="Pressman A."/>
            <person name="Cogan J.Z."/>
            <person name="Kivenson V."/>
            <person name="Peng X."/>
            <person name="Tan Y."/>
            <person name="Valentine D.L."/>
            <person name="O'Malley M.A."/>
        </authorList>
    </citation>
    <scope>NUCLEOTIDE SEQUENCE [LARGE SCALE GENOMIC DNA]</scope>
    <source>
        <strain evidence="1 2">XII</strain>
    </source>
</reference>
<keyword evidence="1" id="KW-0378">Hydrolase</keyword>
<gene>
    <name evidence="1" type="ORF">ASJ83_07715</name>
</gene>
<accession>A0AAX0QDC3</accession>
<organism evidence="1 2">
    <name type="scientific">Methanocorpusculum parvum</name>
    <dbReference type="NCBI Taxonomy" id="2193"/>
    <lineage>
        <taxon>Archaea</taxon>
        <taxon>Methanobacteriati</taxon>
        <taxon>Methanobacteriota</taxon>
        <taxon>Stenosarchaea group</taxon>
        <taxon>Methanomicrobia</taxon>
        <taxon>Methanomicrobiales</taxon>
        <taxon>Methanocorpusculaceae</taxon>
        <taxon>Methanocorpusculum</taxon>
    </lineage>
</organism>
<dbReference type="GO" id="GO:0016787">
    <property type="term" value="F:hydrolase activity"/>
    <property type="evidence" value="ECO:0007669"/>
    <property type="project" value="UniProtKB-KW"/>
</dbReference>
<protein>
    <submittedName>
        <fullName evidence="1">Alpha/beta hydrolase</fullName>
    </submittedName>
</protein>
<evidence type="ECO:0000313" key="1">
    <source>
        <dbReference type="EMBL" id="PAV10328.1"/>
    </source>
</evidence>
<dbReference type="EMBL" id="LMVO01000001">
    <property type="protein sequence ID" value="PAV10328.1"/>
    <property type="molecule type" value="Genomic_DNA"/>
</dbReference>
<dbReference type="AlphaFoldDB" id="A0AAX0QDC3"/>
<dbReference type="Proteomes" id="UP000243820">
    <property type="component" value="Unassembled WGS sequence"/>
</dbReference>
<evidence type="ECO:0000313" key="2">
    <source>
        <dbReference type="Proteomes" id="UP000243820"/>
    </source>
</evidence>
<sequence>MTGDLHVPFRGDRPVIIRGTSSFLIISRAFEKFPLLIETDTEEIVQGVYPGDLIIVSAPEGGDILPALYLLEMVRTYHLPVIALPKTHPAGKRLSYVVSAAEKIEMRCDIRRGTHPEQHLLCSADEFTGMTLYSEENDLVIRFPRPGIRVSSLDWNPSFTEKSVETGSDPGCPDR</sequence>
<proteinExistence type="predicted"/>